<organism evidence="1 2">
    <name type="scientific">Mus spicilegus</name>
    <name type="common">Mound-building mouse</name>
    <dbReference type="NCBI Taxonomy" id="10103"/>
    <lineage>
        <taxon>Eukaryota</taxon>
        <taxon>Metazoa</taxon>
        <taxon>Chordata</taxon>
        <taxon>Craniata</taxon>
        <taxon>Vertebrata</taxon>
        <taxon>Euteleostomi</taxon>
        <taxon>Mammalia</taxon>
        <taxon>Eutheria</taxon>
        <taxon>Euarchontoglires</taxon>
        <taxon>Glires</taxon>
        <taxon>Rodentia</taxon>
        <taxon>Myomorpha</taxon>
        <taxon>Muroidea</taxon>
        <taxon>Muridae</taxon>
        <taxon>Murinae</taxon>
        <taxon>Mus</taxon>
        <taxon>Mus</taxon>
    </lineage>
</organism>
<proteinExistence type="predicted"/>
<protein>
    <submittedName>
        <fullName evidence="1">Uncharacterized protein</fullName>
    </submittedName>
</protein>
<sequence length="126" mass="14067">MLCQGAQRPPRTLMVVCVSPCLSSAPSPTLPTCVNGPAPEQTGILVDVPAVLSSVLPWNLKDHLFLNSVHRRPCQLRVRPRMHSPQVWEKADFPFLPRHLAWIDPSWLPLTGHSASFRKGSRGLRF</sequence>
<dbReference type="AlphaFoldDB" id="A0A8C6MXZ7"/>
<reference evidence="1" key="2">
    <citation type="submission" date="2025-09" db="UniProtKB">
        <authorList>
            <consortium name="Ensembl"/>
        </authorList>
    </citation>
    <scope>IDENTIFICATION</scope>
</reference>
<keyword evidence="2" id="KW-1185">Reference proteome</keyword>
<name>A0A8C6MXZ7_MUSSI</name>
<accession>A0A8C6MXZ7</accession>
<evidence type="ECO:0000313" key="1">
    <source>
        <dbReference type="Ensembl" id="ENSMSIP00000020749.1"/>
    </source>
</evidence>
<dbReference type="Ensembl" id="ENSMSIT00000026209.1">
    <property type="protein sequence ID" value="ENSMSIP00000020749.1"/>
    <property type="gene ID" value="ENSMSIG00000017644.1"/>
</dbReference>
<evidence type="ECO:0000313" key="2">
    <source>
        <dbReference type="Proteomes" id="UP000694415"/>
    </source>
</evidence>
<reference evidence="1" key="1">
    <citation type="submission" date="2025-08" db="UniProtKB">
        <authorList>
            <consortium name="Ensembl"/>
        </authorList>
    </citation>
    <scope>IDENTIFICATION</scope>
</reference>
<dbReference type="Proteomes" id="UP000694415">
    <property type="component" value="Unplaced"/>
</dbReference>
<dbReference type="GeneTree" id="ENSGT00860000136008"/>